<dbReference type="RefSeq" id="WP_168721036.1">
    <property type="nucleotide sequence ID" value="NZ_JAAXPN010000001.1"/>
</dbReference>
<dbReference type="EMBL" id="JAAXPN010000001">
    <property type="protein sequence ID" value="NKZ23233.1"/>
    <property type="molecule type" value="Genomic_DNA"/>
</dbReference>
<sequence>MLNFDLADLSHLVQDSHLTLETRMALILLHHGLSIDELYSQSTLPNYDWVAFEKPFVKIFKKSHPAAPFATITERQLLANLAPFIKKSL</sequence>
<dbReference type="Proteomes" id="UP000549765">
    <property type="component" value="Unassembled WGS sequence"/>
</dbReference>
<gene>
    <name evidence="1" type="ORF">HF964_00175</name>
</gene>
<comment type="caution">
    <text evidence="1">The sequence shown here is derived from an EMBL/GenBank/DDBJ whole genome shotgun (WGS) entry which is preliminary data.</text>
</comment>
<evidence type="ECO:0000313" key="1">
    <source>
        <dbReference type="EMBL" id="NKZ23233.1"/>
    </source>
</evidence>
<keyword evidence="2" id="KW-1185">Reference proteome</keyword>
<reference evidence="1 2" key="1">
    <citation type="submission" date="2020-04" db="EMBL/GenBank/DDBJ databases">
        <title>MicrobeNet Type strains.</title>
        <authorList>
            <person name="Nicholson A.C."/>
        </authorList>
    </citation>
    <scope>NUCLEOTIDE SEQUENCE [LARGE SCALE GENOMIC DNA]</scope>
    <source>
        <strain evidence="1 2">CCUG 61472</strain>
    </source>
</reference>
<proteinExistence type="predicted"/>
<evidence type="ECO:0000313" key="2">
    <source>
        <dbReference type="Proteomes" id="UP000549765"/>
    </source>
</evidence>
<name>A0A7X6MZW0_9LACO</name>
<accession>A0A7X6MZW0</accession>
<protein>
    <submittedName>
        <fullName evidence="1">Uncharacterized protein</fullName>
    </submittedName>
</protein>
<organism evidence="1 2">
    <name type="scientific">Periweissella fabalis</name>
    <dbReference type="NCBI Taxonomy" id="1070421"/>
    <lineage>
        <taxon>Bacteria</taxon>
        <taxon>Bacillati</taxon>
        <taxon>Bacillota</taxon>
        <taxon>Bacilli</taxon>
        <taxon>Lactobacillales</taxon>
        <taxon>Lactobacillaceae</taxon>
        <taxon>Periweissella</taxon>
    </lineage>
</organism>
<dbReference type="AlphaFoldDB" id="A0A7X6MZW0"/>